<dbReference type="WBParaSite" id="HNAJ_0000032601-mRNA-1">
    <property type="protein sequence ID" value="HNAJ_0000032601-mRNA-1"/>
    <property type="gene ID" value="HNAJ_0000032601"/>
</dbReference>
<sequence>MSSSKKNVIYINEEDLANLPDEIPVYVLNKDSEKSASPLLPLPLISSTSYGLNCSSNLTSFPLPIPNIPSPYPPPLSVPQNSNIPPLCFHYPPPMAFPNQFVPSIFPSPPMHLPPPNVIPPISNPIFPLDNSKSSLKAAKSSDNEYGPSRDDYDQKHYSRITCTPATEFFEKRGECTYGTDLMIDLENRFEQYVLNRRESALSCLPPVNIIRPALKRQEMVEHDSGAPVRLSKNGRKRPNSLRSSASSMSETSLLSNQSGSFEDFEAKAEQQKMEVAHKEAHPYRLHPKIWHNEEGEYNSGPACACKTKYRIGPLHNQFEGESEIPRCNLESNNRDRLYHYRIMVTPTDNFFFAKPTTISHNGKDYLFDGYSIFLHTPIDDLPPCQLLRFNILYDLYHAEESFPENFTVRALDMLTQYVFKELLELLDLNWRPHGVEGGCPVVHLLPRFVRELDDSSSAELLSSNVILEHWMHQSQLPLFQPSDLLNIRRIANSEWSAKINGLRGTLAWKPGAKPPAIRIDQLDRQSSESSSTKKPVRPSPYPFLVHMTYTPMKLSLSRDPQYKSVLKNYLKLQYLMYNKPRISPEDRDQLATLKRKLDQMDFEGVHRREITVELSCEGFYRTAIRPDVTQFALNMASFVIHIRCILSLKSLEKRLGYEFKDKSILYQALTHPSYRRTDFGTNQDHYQNTLTSCGPRIIKYGDKLRLYKNSRKKGLTKMFSVMSMLPKQREERSDIYGNERLEFLGDAVIEIIASIHLFFMFPEMSEGSLDHFRQALVQNQHLSDLALRIGLHKYLLYTHSVDFCHDSTYVFARSDAFEAVMAAIALDGGLDAVDRIFGAVLFGDDPKVHQVWTKIPPHPLQAKPPKDDREWVSKVPTLTKLFELENQLGIHFKHIRVLARALTVRKTGCNIYTLGDNQRLEFLGDSLLKYVTTDYLFKHFPRHHEGHLSLLKNSLVNKYTQARVCSEIGLDQYVIRREDNMLKISSISEETFGATASRQNVKNKADLLEAFIGALYVDKDITWVERFCQVCFWPRLVEFILTQEWNDPKSRLQQCCLTDRSLNEDPELAHYKLLSSSGPSNDRVYRVGVYFRNQLLAEGVGRSLQNAEKDAATKALEIHQNVFKQLGFQREVINKRYSEPYINKVLTKVQNYEPSFVEKFVEDKSLDEGGSSCSESSYKRRRIGSTQAATESQNGYDTEVKEPL</sequence>
<dbReference type="CDD" id="cd00593">
    <property type="entry name" value="RIBOc"/>
    <property type="match status" value="2"/>
</dbReference>
<dbReference type="SUPFAM" id="SSF69065">
    <property type="entry name" value="RNase III domain-like"/>
    <property type="match status" value="2"/>
</dbReference>
<keyword evidence="11" id="KW-1185">Reference proteome</keyword>
<protein>
    <submittedName>
        <fullName evidence="12">Ribonuclease 3</fullName>
    </submittedName>
</protein>
<dbReference type="PANTHER" id="PTHR11207">
    <property type="entry name" value="RIBONUCLEASE III"/>
    <property type="match status" value="1"/>
</dbReference>
<feature type="compositionally biased region" description="Low complexity" evidence="7">
    <location>
        <begin position="241"/>
        <end position="259"/>
    </location>
</feature>
<dbReference type="SMART" id="SM00535">
    <property type="entry name" value="RIBOc"/>
    <property type="match status" value="2"/>
</dbReference>
<dbReference type="HAMAP" id="MF_00104">
    <property type="entry name" value="RNase_III"/>
    <property type="match status" value="1"/>
</dbReference>
<dbReference type="SMART" id="SM00358">
    <property type="entry name" value="DSRM"/>
    <property type="match status" value="1"/>
</dbReference>
<dbReference type="SUPFAM" id="SSF54768">
    <property type="entry name" value="dsRNA-binding domain-like"/>
    <property type="match status" value="1"/>
</dbReference>
<dbReference type="Pfam" id="PF00636">
    <property type="entry name" value="Ribonuclease_3"/>
    <property type="match status" value="2"/>
</dbReference>
<feature type="region of interest" description="Disordered" evidence="7">
    <location>
        <begin position="1167"/>
        <end position="1205"/>
    </location>
</feature>
<reference evidence="12" key="1">
    <citation type="submission" date="2016-04" db="UniProtKB">
        <authorList>
            <consortium name="WormBaseParasite"/>
        </authorList>
    </citation>
    <scope>IDENTIFICATION</scope>
</reference>
<dbReference type="InterPro" id="IPR014720">
    <property type="entry name" value="dsRBD_dom"/>
</dbReference>
<dbReference type="Proteomes" id="UP000278807">
    <property type="component" value="Unassembled WGS sequence"/>
</dbReference>
<accession>A0A0R3T0I2</accession>
<evidence type="ECO:0000313" key="10">
    <source>
        <dbReference type="EMBL" id="VDN96186.1"/>
    </source>
</evidence>
<dbReference type="InterPro" id="IPR036389">
    <property type="entry name" value="RNase_III_sf"/>
</dbReference>
<keyword evidence="3" id="KW-0255">Endonuclease</keyword>
<dbReference type="GO" id="GO:0006364">
    <property type="term" value="P:rRNA processing"/>
    <property type="evidence" value="ECO:0007669"/>
    <property type="project" value="InterPro"/>
</dbReference>
<feature type="domain" description="DRBM" evidence="8">
    <location>
        <begin position="1048"/>
        <end position="1122"/>
    </location>
</feature>
<organism evidence="12">
    <name type="scientific">Rodentolepis nana</name>
    <name type="common">Dwarf tapeworm</name>
    <name type="synonym">Hymenolepis nana</name>
    <dbReference type="NCBI Taxonomy" id="102285"/>
    <lineage>
        <taxon>Eukaryota</taxon>
        <taxon>Metazoa</taxon>
        <taxon>Spiralia</taxon>
        <taxon>Lophotrochozoa</taxon>
        <taxon>Platyhelminthes</taxon>
        <taxon>Cestoda</taxon>
        <taxon>Eucestoda</taxon>
        <taxon>Cyclophyllidea</taxon>
        <taxon>Hymenolepididae</taxon>
        <taxon>Rodentolepis</taxon>
    </lineage>
</organism>
<dbReference type="GO" id="GO:0031053">
    <property type="term" value="P:primary miRNA processing"/>
    <property type="evidence" value="ECO:0007669"/>
    <property type="project" value="TreeGrafter"/>
</dbReference>
<dbReference type="AlphaFoldDB" id="A0A0R3T0I2"/>
<comment type="similarity">
    <text evidence="1">Belongs to the ribonuclease III family.</text>
</comment>
<dbReference type="InterPro" id="IPR058938">
    <property type="entry name" value="Helical_CED_Drosha"/>
</dbReference>
<dbReference type="InterPro" id="IPR011907">
    <property type="entry name" value="RNase_III"/>
</dbReference>
<name>A0A0R3T0I2_RODNA</name>
<evidence type="ECO:0000256" key="4">
    <source>
        <dbReference type="ARBA" id="ARBA00022801"/>
    </source>
</evidence>
<evidence type="ECO:0000259" key="8">
    <source>
        <dbReference type="PROSITE" id="PS50137"/>
    </source>
</evidence>
<dbReference type="InterPro" id="IPR000999">
    <property type="entry name" value="RNase_III_dom"/>
</dbReference>
<keyword evidence="5 6" id="KW-0694">RNA-binding</keyword>
<evidence type="ECO:0000256" key="1">
    <source>
        <dbReference type="ARBA" id="ARBA00010183"/>
    </source>
</evidence>
<evidence type="ECO:0000256" key="6">
    <source>
        <dbReference type="PROSITE-ProRule" id="PRU00266"/>
    </source>
</evidence>
<dbReference type="PANTHER" id="PTHR11207:SF0">
    <property type="entry name" value="RIBONUCLEASE 3"/>
    <property type="match status" value="1"/>
</dbReference>
<dbReference type="GO" id="GO:0031054">
    <property type="term" value="P:pre-miRNA processing"/>
    <property type="evidence" value="ECO:0007669"/>
    <property type="project" value="InterPro"/>
</dbReference>
<dbReference type="PROSITE" id="PS50142">
    <property type="entry name" value="RNASE_3_2"/>
    <property type="match status" value="2"/>
</dbReference>
<feature type="compositionally biased region" description="Basic and acidic residues" evidence="7">
    <location>
        <begin position="140"/>
        <end position="153"/>
    </location>
</feature>
<feature type="domain" description="RNase III" evidence="9">
    <location>
        <begin position="649"/>
        <end position="830"/>
    </location>
</feature>
<dbReference type="CDD" id="cd19877">
    <property type="entry name" value="DSRM_RNAse_III_meta_like"/>
    <property type="match status" value="1"/>
</dbReference>
<dbReference type="Pfam" id="PF26050">
    <property type="entry name" value="Helical_CED_Drosha"/>
    <property type="match status" value="1"/>
</dbReference>
<dbReference type="GO" id="GO:0070877">
    <property type="term" value="C:microprocessor complex"/>
    <property type="evidence" value="ECO:0007669"/>
    <property type="project" value="TreeGrafter"/>
</dbReference>
<dbReference type="Gene3D" id="3.30.160.20">
    <property type="match status" value="1"/>
</dbReference>
<evidence type="ECO:0000256" key="7">
    <source>
        <dbReference type="SAM" id="MobiDB-lite"/>
    </source>
</evidence>
<dbReference type="PROSITE" id="PS50137">
    <property type="entry name" value="DS_RBD"/>
    <property type="match status" value="1"/>
</dbReference>
<dbReference type="STRING" id="102285.A0A0R3T0I2"/>
<feature type="compositionally biased region" description="Polar residues" evidence="7">
    <location>
        <begin position="1185"/>
        <end position="1197"/>
    </location>
</feature>
<evidence type="ECO:0000313" key="11">
    <source>
        <dbReference type="Proteomes" id="UP000278807"/>
    </source>
</evidence>
<evidence type="ECO:0000259" key="9">
    <source>
        <dbReference type="PROSITE" id="PS50142"/>
    </source>
</evidence>
<gene>
    <name evidence="10" type="ORF">HNAJ_LOCUS327</name>
</gene>
<dbReference type="EMBL" id="UZAE01000076">
    <property type="protein sequence ID" value="VDN96186.1"/>
    <property type="molecule type" value="Genomic_DNA"/>
</dbReference>
<proteinExistence type="inferred from homology"/>
<evidence type="ECO:0000256" key="3">
    <source>
        <dbReference type="ARBA" id="ARBA00022759"/>
    </source>
</evidence>
<dbReference type="Gene3D" id="1.10.1520.10">
    <property type="entry name" value="Ribonuclease III domain"/>
    <property type="match status" value="2"/>
</dbReference>
<dbReference type="PROSITE" id="PS00517">
    <property type="entry name" value="RNASE_3_1"/>
    <property type="match status" value="2"/>
</dbReference>
<dbReference type="OrthoDB" id="67027at2759"/>
<dbReference type="GO" id="GO:0003723">
    <property type="term" value="F:RNA binding"/>
    <property type="evidence" value="ECO:0007669"/>
    <property type="project" value="UniProtKB-UniRule"/>
</dbReference>
<feature type="domain" description="RNase III" evidence="9">
    <location>
        <begin position="882"/>
        <end position="1021"/>
    </location>
</feature>
<evidence type="ECO:0000313" key="12">
    <source>
        <dbReference type="WBParaSite" id="HNAJ_0000032601-mRNA-1"/>
    </source>
</evidence>
<evidence type="ECO:0000256" key="5">
    <source>
        <dbReference type="ARBA" id="ARBA00022884"/>
    </source>
</evidence>
<evidence type="ECO:0000256" key="2">
    <source>
        <dbReference type="ARBA" id="ARBA00022722"/>
    </source>
</evidence>
<keyword evidence="2" id="KW-0540">Nuclease</keyword>
<dbReference type="InterPro" id="IPR044442">
    <property type="entry name" value="RNAse_III_DSRM__animal"/>
</dbReference>
<feature type="region of interest" description="Disordered" evidence="7">
    <location>
        <begin position="133"/>
        <end position="153"/>
    </location>
</feature>
<keyword evidence="4" id="KW-0378">Hydrolase</keyword>
<feature type="region of interest" description="Disordered" evidence="7">
    <location>
        <begin position="521"/>
        <end position="540"/>
    </location>
</feature>
<feature type="region of interest" description="Disordered" evidence="7">
    <location>
        <begin position="221"/>
        <end position="259"/>
    </location>
</feature>
<dbReference type="GO" id="GO:0004525">
    <property type="term" value="F:ribonuclease III activity"/>
    <property type="evidence" value="ECO:0007669"/>
    <property type="project" value="InterPro"/>
</dbReference>
<reference evidence="10 11" key="2">
    <citation type="submission" date="2018-11" db="EMBL/GenBank/DDBJ databases">
        <authorList>
            <consortium name="Pathogen Informatics"/>
        </authorList>
    </citation>
    <scope>NUCLEOTIDE SEQUENCE [LARGE SCALE GENOMIC DNA]</scope>
</reference>
<dbReference type="Pfam" id="PF00035">
    <property type="entry name" value="dsrm"/>
    <property type="match status" value="1"/>
</dbReference>